<protein>
    <submittedName>
        <fullName evidence="2">Uncharacterized protein</fullName>
    </submittedName>
</protein>
<gene>
    <name evidence="2" type="ORF">PR048_008568</name>
</gene>
<reference evidence="2 3" key="1">
    <citation type="submission" date="2023-02" db="EMBL/GenBank/DDBJ databases">
        <title>LHISI_Scaffold_Assembly.</title>
        <authorList>
            <person name="Stuart O.P."/>
            <person name="Cleave R."/>
            <person name="Magrath M.J.L."/>
            <person name="Mikheyev A.S."/>
        </authorList>
    </citation>
    <scope>NUCLEOTIDE SEQUENCE [LARGE SCALE GENOMIC DNA]</scope>
    <source>
        <strain evidence="2">Daus_M_001</strain>
        <tissue evidence="2">Leg muscle</tissue>
    </source>
</reference>
<comment type="caution">
    <text evidence="2">The sequence shown here is derived from an EMBL/GenBank/DDBJ whole genome shotgun (WGS) entry which is preliminary data.</text>
</comment>
<feature type="region of interest" description="Disordered" evidence="1">
    <location>
        <begin position="21"/>
        <end position="82"/>
    </location>
</feature>
<feature type="compositionally biased region" description="Basic and acidic residues" evidence="1">
    <location>
        <begin position="867"/>
        <end position="877"/>
    </location>
</feature>
<evidence type="ECO:0000256" key="1">
    <source>
        <dbReference type="SAM" id="MobiDB-lite"/>
    </source>
</evidence>
<dbReference type="Proteomes" id="UP001159363">
    <property type="component" value="Chromosome 3"/>
</dbReference>
<feature type="region of interest" description="Disordered" evidence="1">
    <location>
        <begin position="867"/>
        <end position="893"/>
    </location>
</feature>
<feature type="region of interest" description="Disordered" evidence="1">
    <location>
        <begin position="138"/>
        <end position="173"/>
    </location>
</feature>
<proteinExistence type="predicted"/>
<organism evidence="2 3">
    <name type="scientific">Dryococelus australis</name>
    <dbReference type="NCBI Taxonomy" id="614101"/>
    <lineage>
        <taxon>Eukaryota</taxon>
        <taxon>Metazoa</taxon>
        <taxon>Ecdysozoa</taxon>
        <taxon>Arthropoda</taxon>
        <taxon>Hexapoda</taxon>
        <taxon>Insecta</taxon>
        <taxon>Pterygota</taxon>
        <taxon>Neoptera</taxon>
        <taxon>Polyneoptera</taxon>
        <taxon>Phasmatodea</taxon>
        <taxon>Verophasmatodea</taxon>
        <taxon>Anareolatae</taxon>
        <taxon>Phasmatidae</taxon>
        <taxon>Eurycanthinae</taxon>
        <taxon>Dryococelus</taxon>
    </lineage>
</organism>
<name>A0ABQ9HYB1_9NEOP</name>
<keyword evidence="3" id="KW-1185">Reference proteome</keyword>
<evidence type="ECO:0000313" key="3">
    <source>
        <dbReference type="Proteomes" id="UP001159363"/>
    </source>
</evidence>
<accession>A0ABQ9HYB1</accession>
<evidence type="ECO:0000313" key="2">
    <source>
        <dbReference type="EMBL" id="KAJ8889074.1"/>
    </source>
</evidence>
<sequence length="976" mass="108317">MTESMVAVKVLRKPAAICQNNEGQDRCRQVTGARRPAAATNLPRREAGGRKNSPRGNMAKTRVEEKREEGGEQNTASKGTLHTDRTAMSADQTAVGEETIAGYAGQEISASCIDVIVGQASAPIRKQKTITAERSRNKIGGKEGGRHHTGWQSGGERGAVNGPGLPTKVSRQSDERQHAYTAHLTATKHERQSWGRYERRGKEIIGMGQRKNKEVPELFNADGDERSGWTGDEQAQINKIGGGEQGARGCPVGLCTQNLFYNGITLHEFSIEAALVKETEHGHSAVVVRSYGRRLGTLRLEMIPRDAGISWNVTEALLRWVGDTPAARRRKEESPFTHSHLFFPFTQAFNRANVIEYWTKRFLNARVISDGTPTSTNYFPWWEMETRWHGTCDVTVLSPHKRVVQAFVPRDITSWGILSLDHGNQIPGHEVSKCEIDGCRNPTTKDPAAAQCTYQAGKLAGWLATSWTNTRVLRLQSAEKHRNDRNCESRVPHASCFLLAYVSTGTPADINAANPDGKLRPTFLATTTHQRGICGATAVERLRLLASHQSEKRSIQDFRNRAGRCRWSAGFLGDLQFPLPFHSAAAPSSPQSPSLALKASSILRAAQISSLLQGIHPQPFNKVWDVHGTRSTTDGNTARQFSALRVREKWRQASLRVSSEHSFPTANALKTSVDSALKMARVINSQAVMLCWQNKFIRTKLLAGEVADQGLIGQRVTARPLRAHHWLLPLPLKWAWLRSAHGGARWLAASHTAPLGITHFAVSRRRGNVDWKYTLVYGIFTKTFSGFPNTAVSITRIFHSIESTGKLLLGLRKFHFVTITFVVVIAISTLMDSHRTVIPGKLGDFRQQDMELSGQIWAASKRRGRIGRSEVSMEQRRNAAAGETGDPRGNPPTSGIVRHHFHVRKFPAGNRTEFAWLIVSTLTPPHLTQGDRMQRAGFYIAPLCLDRTEATRVKVVHDKVSTFEINRRKTLLLLPA</sequence>
<feature type="compositionally biased region" description="Basic and acidic residues" evidence="1">
    <location>
        <begin position="61"/>
        <end position="70"/>
    </location>
</feature>
<dbReference type="EMBL" id="JARBHB010000003">
    <property type="protein sequence ID" value="KAJ8889074.1"/>
    <property type="molecule type" value="Genomic_DNA"/>
</dbReference>